<dbReference type="PANTHER" id="PTHR38886">
    <property type="entry name" value="SESA DOMAIN-CONTAINING PROTEIN"/>
    <property type="match status" value="1"/>
</dbReference>
<feature type="compositionally biased region" description="Polar residues" evidence="1">
    <location>
        <begin position="526"/>
        <end position="536"/>
    </location>
</feature>
<dbReference type="InterPro" id="IPR001202">
    <property type="entry name" value="WW_dom"/>
</dbReference>
<dbReference type="Gene3D" id="2.20.70.10">
    <property type="match status" value="1"/>
</dbReference>
<dbReference type="SUPFAM" id="SSF51045">
    <property type="entry name" value="WW domain"/>
    <property type="match status" value="1"/>
</dbReference>
<feature type="compositionally biased region" description="Basic and acidic residues" evidence="1">
    <location>
        <begin position="731"/>
        <end position="759"/>
    </location>
</feature>
<proteinExistence type="predicted"/>
<name>A0A365MP41_GIBIN</name>
<feature type="region of interest" description="Disordered" evidence="1">
    <location>
        <begin position="636"/>
        <end position="765"/>
    </location>
</feature>
<feature type="region of interest" description="Disordered" evidence="1">
    <location>
        <begin position="1"/>
        <end position="21"/>
    </location>
</feature>
<evidence type="ECO:0000259" key="2">
    <source>
        <dbReference type="PROSITE" id="PS50020"/>
    </source>
</evidence>
<dbReference type="PROSITE" id="PS50020">
    <property type="entry name" value="WW_DOMAIN_2"/>
    <property type="match status" value="1"/>
</dbReference>
<dbReference type="EMBL" id="PKMI01000062">
    <property type="protein sequence ID" value="RBA10331.1"/>
    <property type="molecule type" value="Genomic_DNA"/>
</dbReference>
<organism evidence="3 4">
    <name type="scientific">Gibberella intermedia</name>
    <name type="common">Bulb rot disease fungus</name>
    <name type="synonym">Fusarium proliferatum</name>
    <dbReference type="NCBI Taxonomy" id="948311"/>
    <lineage>
        <taxon>Eukaryota</taxon>
        <taxon>Fungi</taxon>
        <taxon>Dikarya</taxon>
        <taxon>Ascomycota</taxon>
        <taxon>Pezizomycotina</taxon>
        <taxon>Sordariomycetes</taxon>
        <taxon>Hypocreomycetidae</taxon>
        <taxon>Hypocreales</taxon>
        <taxon>Nectriaceae</taxon>
        <taxon>Fusarium</taxon>
        <taxon>Fusarium fujikuroi species complex</taxon>
    </lineage>
</organism>
<feature type="compositionally biased region" description="Basic and acidic residues" evidence="1">
    <location>
        <begin position="846"/>
        <end position="867"/>
    </location>
</feature>
<feature type="region of interest" description="Disordered" evidence="1">
    <location>
        <begin position="474"/>
        <end position="536"/>
    </location>
</feature>
<gene>
    <name evidence="3" type="ORF">FPRO05_14326</name>
</gene>
<dbReference type="InterPro" id="IPR054464">
    <property type="entry name" value="ULD_fung"/>
</dbReference>
<evidence type="ECO:0000313" key="4">
    <source>
        <dbReference type="Proteomes" id="UP000251714"/>
    </source>
</evidence>
<dbReference type="AlphaFoldDB" id="A0A365MP41"/>
<dbReference type="PANTHER" id="PTHR38886:SF1">
    <property type="entry name" value="NACHT-NTPASE AND P-LOOP NTPASES N-TERMINAL DOMAIN-CONTAINING PROTEIN"/>
    <property type="match status" value="1"/>
</dbReference>
<dbReference type="Pfam" id="PF00397">
    <property type="entry name" value="WW"/>
    <property type="match status" value="1"/>
</dbReference>
<dbReference type="Proteomes" id="UP000251714">
    <property type="component" value="Unassembled WGS sequence"/>
</dbReference>
<evidence type="ECO:0000256" key="1">
    <source>
        <dbReference type="SAM" id="MobiDB-lite"/>
    </source>
</evidence>
<sequence>MGGKILGQGQKSGTADSRVSLPHDAFTSTSDLASNGRKDNDLLLCVRLGVAFFIDFRLIRVPKSEAIKNRISLKSIHGLCRRFAIGKSKRPKTWRDQATSPLYNRFSPGYWWFPYPVSVVPQNALKGEIFEAECDLAEITEHILNFLTPLEESWPPRGNIQRALELYTDLTRWKYSLSEKLRVENAVLPPAILLHLNIELLSISVLRPFDGLTKEEFGPFDPIIMSYAHASNAMWIMWHFRALYTLRNEHCMVQAASICAFRVLFGIETGMVQLETLAKACRALIELGESFPAAKVVILSLDSIAKRHQLVLPSYLFGKMSFGYSVGDVIAGANLTYRLIRIMADTKGASVEYLEAMSELSAMQQAFLQISQIRSHEMLPPATVNAASHIVLSSMDTIAKFLERTKHYQRLLEDPRASTFQSSWYKVGWTLYKSHELCTLRDALHSRLTSVQVLLSAASYCTPLPATVAQYQVGDQNPHAPSTAEPSPAPSPPPEGGSTHGRDADMAENNPKGSNSSPPTPEQNDRTIPTSEGSNMRQFIHFKDAVGRKFKFPWEKSKKWSDIEDLIKQAFVQVDVLGPHVMEGHYDLLGSDGTIILPSIWEELVEPEVAITMTMWPMDELNKPPVPPRVPPPMAPPIVEAHRNQGLRPLPAGWEIRSDPSGRPYYVDHNTRTTHRNPPDDASHRSSRTPAVPPSPVPSTPHSTAPGQIPTTKREVESRTGPKESRHRRRQSGDARGSRELRRKERSRPDEEFARRINDLDAITKPAVIEIIKDMKERSRITQAQSKKMIKGLKTMSLDSFEDVIRAFQAEMSSQQTGSERSSSRDSSRGNTRGPASFRDIVGNGKEYRHEREEDSEHSAEGQDHESVVPTSDSEDWEDYTDDEETIAEDEDDDLIS</sequence>
<dbReference type="SMART" id="SM00456">
    <property type="entry name" value="WW"/>
    <property type="match status" value="1"/>
</dbReference>
<feature type="region of interest" description="Disordered" evidence="1">
    <location>
        <begin position="809"/>
        <end position="897"/>
    </location>
</feature>
<feature type="compositionally biased region" description="Basic and acidic residues" evidence="1">
    <location>
        <begin position="712"/>
        <end position="724"/>
    </location>
</feature>
<dbReference type="CDD" id="cd00201">
    <property type="entry name" value="WW"/>
    <property type="match status" value="1"/>
</dbReference>
<accession>A0A365MP41</accession>
<evidence type="ECO:0000313" key="3">
    <source>
        <dbReference type="EMBL" id="RBA10331.1"/>
    </source>
</evidence>
<protein>
    <recommendedName>
        <fullName evidence="2">WW domain-containing protein</fullName>
    </recommendedName>
</protein>
<dbReference type="Pfam" id="PF22893">
    <property type="entry name" value="ULD_2"/>
    <property type="match status" value="1"/>
</dbReference>
<feature type="compositionally biased region" description="Acidic residues" evidence="1">
    <location>
        <begin position="873"/>
        <end position="897"/>
    </location>
</feature>
<comment type="caution">
    <text evidence="3">The sequence shown here is derived from an EMBL/GenBank/DDBJ whole genome shotgun (WGS) entry which is preliminary data.</text>
</comment>
<dbReference type="InterPro" id="IPR036020">
    <property type="entry name" value="WW_dom_sf"/>
</dbReference>
<feature type="domain" description="WW" evidence="2">
    <location>
        <begin position="648"/>
        <end position="681"/>
    </location>
</feature>
<reference evidence="3 4" key="1">
    <citation type="submission" date="2017-12" db="EMBL/GenBank/DDBJ databases">
        <title>Genome sequence of the mycotoxigenic crop pathogen Fusarium proliferatum, strain ITEM 2341 from Date Palm.</title>
        <authorList>
            <person name="Almiman B.F."/>
            <person name="Shittu T.A."/>
            <person name="Muthumeenakshi S."/>
            <person name="Baroncelli R."/>
            <person name="Sreenivasaprasada S."/>
        </authorList>
    </citation>
    <scope>NUCLEOTIDE SEQUENCE [LARGE SCALE GENOMIC DNA]</scope>
    <source>
        <strain evidence="3 4">ITEM 2341</strain>
    </source>
</reference>
<dbReference type="CDD" id="cd12148">
    <property type="entry name" value="fungal_TF_MHR"/>
    <property type="match status" value="1"/>
</dbReference>